<dbReference type="AlphaFoldDB" id="A0A5B1LIJ9"/>
<organism evidence="12 13">
    <name type="scientific">Nocardioides humilatus</name>
    <dbReference type="NCBI Taxonomy" id="2607660"/>
    <lineage>
        <taxon>Bacteria</taxon>
        <taxon>Bacillati</taxon>
        <taxon>Actinomycetota</taxon>
        <taxon>Actinomycetes</taxon>
        <taxon>Propionibacteriales</taxon>
        <taxon>Nocardioidaceae</taxon>
        <taxon>Nocardioides</taxon>
    </lineage>
</organism>
<dbReference type="InterPro" id="IPR017871">
    <property type="entry name" value="ABC_transporter-like_CS"/>
</dbReference>
<keyword evidence="5" id="KW-0547">Nucleotide-binding</keyword>
<dbReference type="SMART" id="SM00382">
    <property type="entry name" value="AAA"/>
    <property type="match status" value="1"/>
</dbReference>
<keyword evidence="7 9" id="KW-1133">Transmembrane helix</keyword>
<dbReference type="InterPro" id="IPR003593">
    <property type="entry name" value="AAA+_ATPase"/>
</dbReference>
<dbReference type="Gene3D" id="1.20.1560.10">
    <property type="entry name" value="ABC transporter type 1, transmembrane domain"/>
    <property type="match status" value="1"/>
</dbReference>
<evidence type="ECO:0000256" key="5">
    <source>
        <dbReference type="ARBA" id="ARBA00022741"/>
    </source>
</evidence>
<keyword evidence="8 9" id="KW-0472">Membrane</keyword>
<dbReference type="PROSITE" id="PS00211">
    <property type="entry name" value="ABC_TRANSPORTER_1"/>
    <property type="match status" value="1"/>
</dbReference>
<dbReference type="InterPro" id="IPR039421">
    <property type="entry name" value="Type_1_exporter"/>
</dbReference>
<evidence type="ECO:0000256" key="9">
    <source>
        <dbReference type="SAM" id="Phobius"/>
    </source>
</evidence>
<dbReference type="PANTHER" id="PTHR43394">
    <property type="entry name" value="ATP-DEPENDENT PERMEASE MDL1, MITOCHONDRIAL"/>
    <property type="match status" value="1"/>
</dbReference>
<dbReference type="RefSeq" id="WP_149728723.1">
    <property type="nucleotide sequence ID" value="NZ_VUJV01000003.1"/>
</dbReference>
<keyword evidence="2" id="KW-0813">Transport</keyword>
<evidence type="ECO:0000256" key="2">
    <source>
        <dbReference type="ARBA" id="ARBA00022448"/>
    </source>
</evidence>
<feature type="domain" description="ABC transporter" evidence="10">
    <location>
        <begin position="334"/>
        <end position="572"/>
    </location>
</feature>
<dbReference type="InterPro" id="IPR027417">
    <property type="entry name" value="P-loop_NTPase"/>
</dbReference>
<keyword evidence="6 12" id="KW-0067">ATP-binding</keyword>
<evidence type="ECO:0000259" key="10">
    <source>
        <dbReference type="PROSITE" id="PS50893"/>
    </source>
</evidence>
<dbReference type="InterPro" id="IPR003439">
    <property type="entry name" value="ABC_transporter-like_ATP-bd"/>
</dbReference>
<evidence type="ECO:0000256" key="3">
    <source>
        <dbReference type="ARBA" id="ARBA00022475"/>
    </source>
</evidence>
<keyword evidence="13" id="KW-1185">Reference proteome</keyword>
<dbReference type="GO" id="GO:0016887">
    <property type="term" value="F:ATP hydrolysis activity"/>
    <property type="evidence" value="ECO:0007669"/>
    <property type="project" value="InterPro"/>
</dbReference>
<feature type="transmembrane region" description="Helical" evidence="9">
    <location>
        <begin position="53"/>
        <end position="78"/>
    </location>
</feature>
<reference evidence="12 13" key="2">
    <citation type="submission" date="2019-09" db="EMBL/GenBank/DDBJ databases">
        <authorList>
            <person name="Jin C."/>
        </authorList>
    </citation>
    <scope>NUCLEOTIDE SEQUENCE [LARGE SCALE GENOMIC DNA]</scope>
    <source>
        <strain evidence="12 13">BN130099</strain>
    </source>
</reference>
<gene>
    <name evidence="12" type="ORF">F0U44_13210</name>
</gene>
<evidence type="ECO:0000313" key="12">
    <source>
        <dbReference type="EMBL" id="KAA1419389.1"/>
    </source>
</evidence>
<feature type="domain" description="ABC transmembrane type-1" evidence="11">
    <location>
        <begin position="18"/>
        <end position="300"/>
    </location>
</feature>
<name>A0A5B1LIJ9_9ACTN</name>
<feature type="transmembrane region" description="Helical" evidence="9">
    <location>
        <begin position="133"/>
        <end position="151"/>
    </location>
</feature>
<dbReference type="InterPro" id="IPR036640">
    <property type="entry name" value="ABC1_TM_sf"/>
</dbReference>
<evidence type="ECO:0000313" key="13">
    <source>
        <dbReference type="Proteomes" id="UP000325003"/>
    </source>
</evidence>
<dbReference type="PROSITE" id="PS50893">
    <property type="entry name" value="ABC_TRANSPORTER_2"/>
    <property type="match status" value="1"/>
</dbReference>
<dbReference type="Gene3D" id="3.40.50.300">
    <property type="entry name" value="P-loop containing nucleotide triphosphate hydrolases"/>
    <property type="match status" value="1"/>
</dbReference>
<dbReference type="FunFam" id="1.20.1560.10:FF:000040">
    <property type="entry name" value="Multidrug ABC transporter ATP-binding protein"/>
    <property type="match status" value="1"/>
</dbReference>
<comment type="caution">
    <text evidence="12">The sequence shown here is derived from an EMBL/GenBank/DDBJ whole genome shotgun (WGS) entry which is preliminary data.</text>
</comment>
<dbReference type="SUPFAM" id="SSF52540">
    <property type="entry name" value="P-loop containing nucleoside triphosphate hydrolases"/>
    <property type="match status" value="1"/>
</dbReference>
<evidence type="ECO:0000256" key="4">
    <source>
        <dbReference type="ARBA" id="ARBA00022692"/>
    </source>
</evidence>
<dbReference type="GO" id="GO:0015421">
    <property type="term" value="F:ABC-type oligopeptide transporter activity"/>
    <property type="evidence" value="ECO:0007669"/>
    <property type="project" value="TreeGrafter"/>
</dbReference>
<protein>
    <submittedName>
        <fullName evidence="12">ABC transporter ATP-binding protein</fullName>
    </submittedName>
</protein>
<evidence type="ECO:0000256" key="8">
    <source>
        <dbReference type="ARBA" id="ARBA00023136"/>
    </source>
</evidence>
<reference evidence="12 13" key="1">
    <citation type="submission" date="2019-09" db="EMBL/GenBank/DDBJ databases">
        <title>Nocardioides panacisoli sp. nov., isolated from the soil of a ginseng field.</title>
        <authorList>
            <person name="Cho C."/>
        </authorList>
    </citation>
    <scope>NUCLEOTIDE SEQUENCE [LARGE SCALE GENOMIC DNA]</scope>
    <source>
        <strain evidence="12 13">BN130099</strain>
    </source>
</reference>
<dbReference type="Pfam" id="PF00005">
    <property type="entry name" value="ABC_tran"/>
    <property type="match status" value="1"/>
</dbReference>
<feature type="transmembrane region" description="Helical" evidence="9">
    <location>
        <begin position="280"/>
        <end position="298"/>
    </location>
</feature>
<evidence type="ECO:0000256" key="1">
    <source>
        <dbReference type="ARBA" id="ARBA00004651"/>
    </source>
</evidence>
<keyword evidence="4 9" id="KW-0812">Transmembrane</keyword>
<dbReference type="EMBL" id="VUJV01000003">
    <property type="protein sequence ID" value="KAA1419389.1"/>
    <property type="molecule type" value="Genomic_DNA"/>
</dbReference>
<accession>A0A5B1LIJ9</accession>
<dbReference type="Pfam" id="PF00664">
    <property type="entry name" value="ABC_membrane"/>
    <property type="match status" value="1"/>
</dbReference>
<evidence type="ECO:0000256" key="7">
    <source>
        <dbReference type="ARBA" id="ARBA00022989"/>
    </source>
</evidence>
<keyword evidence="3" id="KW-1003">Cell membrane</keyword>
<dbReference type="GO" id="GO:0005886">
    <property type="term" value="C:plasma membrane"/>
    <property type="evidence" value="ECO:0007669"/>
    <property type="project" value="UniProtKB-SubCell"/>
</dbReference>
<sequence length="581" mass="62552">MLLRLLREYLSPYRGWLAALVVLQFTSTAAMLYLPHLNADIIDNGVATGDTDYIVKIGGVMLAVAMVQAACSMTSAWFGSQAAMALGRDMRAAVFGRIGTFSSREVSTLGAPSLITRATNDVQQVQMLAQMTCLMAVTIPIMMVGGVVMAMKEDFGLSWLVVAVVPVLFLCIGLVVSQMIPAFRQVQERLDDVNRVLREQITGIRVVRAFVREPQETARFARSNDDLTAMSVTAGRWMASLFPLVMVVSNVASVGVIWFGGHRVDNGQMEVGALTAFLSYLMQILMSVMMGTFMLMMVPRASVSADRIAEVLDTDSSIAPPTSPVTEVELVGHLDLEDVGFTYPGAESPVLEGVSLSVRPGRTVAVIGSTGAGKTTLVNLVPRLLDATDGRVLVDGVDVRDLEPELLWSRIGLVPQRAFLFTGTVASNLRYGNPDATDDDLWHALEIAQGADFVREMPEQLDAPIVQGGTNVSGGQRQRLAIARALVRRPEIYLFDDAFSALDVATDARLRTALRAELIASGEAALVIVAQRIATIRDADEILVLEDGRVVGRGTHDELLAGNPTYQEIAASQGIIEGAAA</sequence>
<evidence type="ECO:0000259" key="11">
    <source>
        <dbReference type="PROSITE" id="PS50929"/>
    </source>
</evidence>
<dbReference type="InterPro" id="IPR011527">
    <property type="entry name" value="ABC1_TM_dom"/>
</dbReference>
<feature type="transmembrane region" description="Helical" evidence="9">
    <location>
        <begin position="157"/>
        <end position="176"/>
    </location>
</feature>
<dbReference type="FunFam" id="3.40.50.300:FF:000854">
    <property type="entry name" value="Multidrug ABC transporter ATP-binding protein"/>
    <property type="match status" value="1"/>
</dbReference>
<feature type="transmembrane region" description="Helical" evidence="9">
    <location>
        <begin position="237"/>
        <end position="260"/>
    </location>
</feature>
<dbReference type="CDD" id="cd18548">
    <property type="entry name" value="ABC_6TM_Tm287_like"/>
    <property type="match status" value="1"/>
</dbReference>
<dbReference type="PROSITE" id="PS50929">
    <property type="entry name" value="ABC_TM1F"/>
    <property type="match status" value="1"/>
</dbReference>
<dbReference type="GO" id="GO:0005524">
    <property type="term" value="F:ATP binding"/>
    <property type="evidence" value="ECO:0007669"/>
    <property type="project" value="UniProtKB-KW"/>
</dbReference>
<feature type="transmembrane region" description="Helical" evidence="9">
    <location>
        <begin position="12"/>
        <end position="33"/>
    </location>
</feature>
<proteinExistence type="predicted"/>
<evidence type="ECO:0000256" key="6">
    <source>
        <dbReference type="ARBA" id="ARBA00022840"/>
    </source>
</evidence>
<dbReference type="PANTHER" id="PTHR43394:SF1">
    <property type="entry name" value="ATP-BINDING CASSETTE SUB-FAMILY B MEMBER 10, MITOCHONDRIAL"/>
    <property type="match status" value="1"/>
</dbReference>
<dbReference type="Proteomes" id="UP000325003">
    <property type="component" value="Unassembled WGS sequence"/>
</dbReference>
<comment type="subcellular location">
    <subcellularLocation>
        <location evidence="1">Cell membrane</location>
        <topology evidence="1">Multi-pass membrane protein</topology>
    </subcellularLocation>
</comment>
<dbReference type="SUPFAM" id="SSF90123">
    <property type="entry name" value="ABC transporter transmembrane region"/>
    <property type="match status" value="1"/>
</dbReference>